<name>A0A6P7XG43_9AMPH</name>
<dbReference type="Proteomes" id="UP000515156">
    <property type="component" value="Chromosome 3"/>
</dbReference>
<protein>
    <submittedName>
        <fullName evidence="3">Shieldin complex subunit 1</fullName>
    </submittedName>
</protein>
<dbReference type="FunCoup" id="A0A6P7XG43">
    <property type="interactions" value="140"/>
</dbReference>
<sequence length="238" mass="26362">MEANELAQCQMSEESNSLVDFPSSYDLMSILQKPGDDDGLNDNSVQYYTSLSSASLTVGSGTDSPVSQGSISAGNVGFWPGYQQKSKTELNNSDLPQYLTGGTFQPTGVSSFNGHSLTCWDEDVSRNSKSLRQSLDTFYKMFCKPKPSEGDVDYKTISQHLSCKTTDLTRDGGHRYTLLSLQMAQLILNRDGCGVFPTYSKNLHFSASANTRFVLEKTTPGLSEDVMHFLWKQYMKND</sequence>
<reference evidence="3" key="1">
    <citation type="submission" date="2025-08" db="UniProtKB">
        <authorList>
            <consortium name="RefSeq"/>
        </authorList>
    </citation>
    <scope>IDENTIFICATION</scope>
</reference>
<accession>A0A6P7XG43</accession>
<dbReference type="KEGG" id="muo:115465659"/>
<organism evidence="2 3">
    <name type="scientific">Microcaecilia unicolor</name>
    <dbReference type="NCBI Taxonomy" id="1415580"/>
    <lineage>
        <taxon>Eukaryota</taxon>
        <taxon>Metazoa</taxon>
        <taxon>Chordata</taxon>
        <taxon>Craniata</taxon>
        <taxon>Vertebrata</taxon>
        <taxon>Euteleostomi</taxon>
        <taxon>Amphibia</taxon>
        <taxon>Gymnophiona</taxon>
        <taxon>Siphonopidae</taxon>
        <taxon>Microcaecilia</taxon>
    </lineage>
</organism>
<keyword evidence="2" id="KW-1185">Reference proteome</keyword>
<proteinExistence type="predicted"/>
<dbReference type="PANTHER" id="PTHR36863:SF1">
    <property type="entry name" value="SHIELDIN COMPLEX SUBUNIT 1"/>
    <property type="match status" value="1"/>
</dbReference>
<evidence type="ECO:0000259" key="1">
    <source>
        <dbReference type="Pfam" id="PF15021"/>
    </source>
</evidence>
<dbReference type="GO" id="GO:2001032">
    <property type="term" value="P:regulation of double-strand break repair via nonhomologous end joining"/>
    <property type="evidence" value="ECO:0007669"/>
    <property type="project" value="InterPro"/>
</dbReference>
<dbReference type="InterPro" id="IPR053898">
    <property type="entry name" value="SHLD1_C"/>
</dbReference>
<gene>
    <name evidence="3" type="primary">SHLD1</name>
</gene>
<dbReference type="AlphaFoldDB" id="A0A6P7XG43"/>
<dbReference type="OrthoDB" id="9446682at2759"/>
<dbReference type="PANTHER" id="PTHR36863">
    <property type="entry name" value="SHIELDIN COMPLEX SUBUNIT 1"/>
    <property type="match status" value="1"/>
</dbReference>
<dbReference type="InParanoid" id="A0A6P7XG43"/>
<feature type="domain" description="Shieldin complex subunit 1 C-terminal" evidence="1">
    <location>
        <begin position="125"/>
        <end position="234"/>
    </location>
</feature>
<dbReference type="GeneID" id="115465659"/>
<dbReference type="CTD" id="149840"/>
<dbReference type="InterPro" id="IPR027821">
    <property type="entry name" value="SHLD1"/>
</dbReference>
<evidence type="ECO:0000313" key="3">
    <source>
        <dbReference type="RefSeq" id="XP_030052161.1"/>
    </source>
</evidence>
<evidence type="ECO:0000313" key="2">
    <source>
        <dbReference type="Proteomes" id="UP000515156"/>
    </source>
</evidence>
<dbReference type="Pfam" id="PF15021">
    <property type="entry name" value="SHLD1_C"/>
    <property type="match status" value="1"/>
</dbReference>
<dbReference type="RefSeq" id="XP_030052161.1">
    <property type="nucleotide sequence ID" value="XM_030196301.1"/>
</dbReference>